<comment type="caution">
    <text evidence="2">The sequence shown here is derived from an EMBL/GenBank/DDBJ whole genome shotgun (WGS) entry which is preliminary data.</text>
</comment>
<organism evidence="2 3">
    <name type="scientific">Deminuibacter soli</name>
    <dbReference type="NCBI Taxonomy" id="2291815"/>
    <lineage>
        <taxon>Bacteria</taxon>
        <taxon>Pseudomonadati</taxon>
        <taxon>Bacteroidota</taxon>
        <taxon>Chitinophagia</taxon>
        <taxon>Chitinophagales</taxon>
        <taxon>Chitinophagaceae</taxon>
        <taxon>Deminuibacter</taxon>
    </lineage>
</organism>
<evidence type="ECO:0000313" key="2">
    <source>
        <dbReference type="EMBL" id="RFM26503.1"/>
    </source>
</evidence>
<name>A0A3E1NEU8_9BACT</name>
<protein>
    <recommendedName>
        <fullName evidence="1">DUF7674 domain-containing protein</fullName>
    </recommendedName>
</protein>
<dbReference type="RefSeq" id="WP_116849057.1">
    <property type="nucleotide sequence ID" value="NZ_QTJU01000009.1"/>
</dbReference>
<feature type="domain" description="DUF7674" evidence="1">
    <location>
        <begin position="13"/>
        <end position="108"/>
    </location>
</feature>
<keyword evidence="3" id="KW-1185">Reference proteome</keyword>
<dbReference type="Pfam" id="PF24722">
    <property type="entry name" value="DUF7674"/>
    <property type="match status" value="1"/>
</dbReference>
<evidence type="ECO:0000313" key="3">
    <source>
        <dbReference type="Proteomes" id="UP000261284"/>
    </source>
</evidence>
<dbReference type="InterPro" id="IPR056091">
    <property type="entry name" value="DUF7674"/>
</dbReference>
<gene>
    <name evidence="2" type="ORF">DXN05_19990</name>
</gene>
<reference evidence="2 3" key="1">
    <citation type="submission" date="2018-08" db="EMBL/GenBank/DDBJ databases">
        <title>Chitinophagaceae sp. K23C18032701, a novel bacterium isolated from forest soil.</title>
        <authorList>
            <person name="Wang C."/>
        </authorList>
    </citation>
    <scope>NUCLEOTIDE SEQUENCE [LARGE SCALE GENOMIC DNA]</scope>
    <source>
        <strain evidence="2 3">K23C18032701</strain>
    </source>
</reference>
<sequence>MDMIQSKQLAGVLTKRFPDTNRYNCDTEELILGFAIYTCRQAQQCNVSHLKDCLDTVDDLYQHGDEEIKHIIERVYVPVLKNRMERQCAGGKLLKIYLPYSLYHIYISLCYKH</sequence>
<dbReference type="EMBL" id="QTJU01000009">
    <property type="protein sequence ID" value="RFM26503.1"/>
    <property type="molecule type" value="Genomic_DNA"/>
</dbReference>
<accession>A0A3E1NEU8</accession>
<dbReference type="Proteomes" id="UP000261284">
    <property type="component" value="Unassembled WGS sequence"/>
</dbReference>
<proteinExistence type="predicted"/>
<dbReference type="AlphaFoldDB" id="A0A3E1NEU8"/>
<evidence type="ECO:0000259" key="1">
    <source>
        <dbReference type="Pfam" id="PF24722"/>
    </source>
</evidence>